<feature type="binding site" description="axial binding residue" evidence="10">
    <location>
        <position position="457"/>
    </location>
    <ligand>
        <name>heme</name>
        <dbReference type="ChEBI" id="CHEBI:30413"/>
    </ligand>
    <ligandPart>
        <name>Fe</name>
        <dbReference type="ChEBI" id="CHEBI:18248"/>
    </ligandPart>
</feature>
<dbReference type="GO" id="GO:0020037">
    <property type="term" value="F:heme binding"/>
    <property type="evidence" value="ECO:0007669"/>
    <property type="project" value="InterPro"/>
</dbReference>
<dbReference type="PROSITE" id="PS00086">
    <property type="entry name" value="CYTOCHROME_P450"/>
    <property type="match status" value="1"/>
</dbReference>
<reference evidence="12 13" key="1">
    <citation type="submission" date="2012-08" db="EMBL/GenBank/DDBJ databases">
        <title>Oryza genome evolution.</title>
        <authorList>
            <person name="Wing R.A."/>
        </authorList>
    </citation>
    <scope>NUCLEOTIDE SEQUENCE</scope>
</reference>
<keyword evidence="7 11" id="KW-0560">Oxidoreductase</keyword>
<evidence type="ECO:0000256" key="9">
    <source>
        <dbReference type="ARBA" id="ARBA00023033"/>
    </source>
</evidence>
<dbReference type="Proteomes" id="UP000032180">
    <property type="component" value="Chromosome 8"/>
</dbReference>
<dbReference type="SUPFAM" id="SSF48264">
    <property type="entry name" value="Cytochrome P450"/>
    <property type="match status" value="1"/>
</dbReference>
<proteinExistence type="inferred from homology"/>
<protein>
    <recommendedName>
        <fullName evidence="14">Cytochrome P450</fullName>
    </recommendedName>
</protein>
<evidence type="ECO:0000256" key="5">
    <source>
        <dbReference type="ARBA" id="ARBA00022723"/>
    </source>
</evidence>
<comment type="similarity">
    <text evidence="2 11">Belongs to the cytochrome P450 family.</text>
</comment>
<evidence type="ECO:0000256" key="10">
    <source>
        <dbReference type="PIRSR" id="PIRSR602401-1"/>
    </source>
</evidence>
<keyword evidence="5 10" id="KW-0479">Metal-binding</keyword>
<reference evidence="12" key="3">
    <citation type="submission" date="2015-04" db="UniProtKB">
        <authorList>
            <consortium name="EnsemblPlants"/>
        </authorList>
    </citation>
    <scope>IDENTIFICATION</scope>
</reference>
<dbReference type="PANTHER" id="PTHR47951">
    <property type="entry name" value="OS08G0547900 PROTEIN"/>
    <property type="match status" value="1"/>
</dbReference>
<keyword evidence="13" id="KW-1185">Reference proteome</keyword>
<keyword evidence="8 10" id="KW-0408">Iron</keyword>
<dbReference type="HOGENOM" id="CLU_001570_4_0_1"/>
<dbReference type="PANTHER" id="PTHR47951:SF3">
    <property type="entry name" value="CYTOCHROME P450, FAMILY 706, SUBFAMILY A, POLYPEPTIDE 4"/>
    <property type="match status" value="1"/>
</dbReference>
<dbReference type="InterPro" id="IPR001128">
    <property type="entry name" value="Cyt_P450"/>
</dbReference>
<comment type="cofactor">
    <cofactor evidence="1 10">
        <name>heme</name>
        <dbReference type="ChEBI" id="CHEBI:30413"/>
    </cofactor>
</comment>
<accession>A0A0D9XAJ1</accession>
<dbReference type="InterPro" id="IPR036396">
    <property type="entry name" value="Cyt_P450_sf"/>
</dbReference>
<dbReference type="STRING" id="77586.A0A0D9XAJ1"/>
<evidence type="ECO:0000256" key="4">
    <source>
        <dbReference type="ARBA" id="ARBA00022692"/>
    </source>
</evidence>
<keyword evidence="3 10" id="KW-0349">Heme</keyword>
<evidence type="ECO:0000313" key="13">
    <source>
        <dbReference type="Proteomes" id="UP000032180"/>
    </source>
</evidence>
<organism evidence="12 13">
    <name type="scientific">Leersia perrieri</name>
    <dbReference type="NCBI Taxonomy" id="77586"/>
    <lineage>
        <taxon>Eukaryota</taxon>
        <taxon>Viridiplantae</taxon>
        <taxon>Streptophyta</taxon>
        <taxon>Embryophyta</taxon>
        <taxon>Tracheophyta</taxon>
        <taxon>Spermatophyta</taxon>
        <taxon>Magnoliopsida</taxon>
        <taxon>Liliopsida</taxon>
        <taxon>Poales</taxon>
        <taxon>Poaceae</taxon>
        <taxon>BOP clade</taxon>
        <taxon>Oryzoideae</taxon>
        <taxon>Oryzeae</taxon>
        <taxon>Oryzinae</taxon>
        <taxon>Leersia</taxon>
    </lineage>
</organism>
<evidence type="ECO:0000256" key="3">
    <source>
        <dbReference type="ARBA" id="ARBA00022617"/>
    </source>
</evidence>
<evidence type="ECO:0000256" key="1">
    <source>
        <dbReference type="ARBA" id="ARBA00001971"/>
    </source>
</evidence>
<dbReference type="AlphaFoldDB" id="A0A0D9XAJ1"/>
<evidence type="ECO:0000256" key="2">
    <source>
        <dbReference type="ARBA" id="ARBA00010617"/>
    </source>
</evidence>
<dbReference type="GO" id="GO:0016705">
    <property type="term" value="F:oxidoreductase activity, acting on paired donors, with incorporation or reduction of molecular oxygen"/>
    <property type="evidence" value="ECO:0007669"/>
    <property type="project" value="InterPro"/>
</dbReference>
<name>A0A0D9XAJ1_9ORYZ</name>
<dbReference type="eggNOG" id="KOG0156">
    <property type="taxonomic scope" value="Eukaryota"/>
</dbReference>
<evidence type="ECO:0000256" key="11">
    <source>
        <dbReference type="RuleBase" id="RU000461"/>
    </source>
</evidence>
<dbReference type="Gramene" id="LPERR08G19420.1">
    <property type="protein sequence ID" value="LPERR08G19420.1"/>
    <property type="gene ID" value="LPERR08G19420"/>
</dbReference>
<evidence type="ECO:0000256" key="6">
    <source>
        <dbReference type="ARBA" id="ARBA00022989"/>
    </source>
</evidence>
<evidence type="ECO:0000256" key="7">
    <source>
        <dbReference type="ARBA" id="ARBA00023002"/>
    </source>
</evidence>
<dbReference type="Gene3D" id="1.10.630.10">
    <property type="entry name" value="Cytochrome P450"/>
    <property type="match status" value="1"/>
</dbReference>
<dbReference type="GO" id="GO:0005506">
    <property type="term" value="F:iron ion binding"/>
    <property type="evidence" value="ECO:0007669"/>
    <property type="project" value="InterPro"/>
</dbReference>
<keyword evidence="4" id="KW-0812">Transmembrane</keyword>
<dbReference type="PRINTS" id="PR00463">
    <property type="entry name" value="EP450I"/>
</dbReference>
<dbReference type="FunFam" id="1.10.630.10:FF:000126">
    <property type="entry name" value="Predicted protein"/>
    <property type="match status" value="1"/>
</dbReference>
<dbReference type="InterPro" id="IPR017972">
    <property type="entry name" value="Cyt_P450_CS"/>
</dbReference>
<keyword evidence="6" id="KW-1133">Transmembrane helix</keyword>
<keyword evidence="6" id="KW-0472">Membrane</keyword>
<dbReference type="CDD" id="cd11073">
    <property type="entry name" value="CYP76-like"/>
    <property type="match status" value="1"/>
</dbReference>
<dbReference type="EnsemblPlants" id="LPERR08G19420.1">
    <property type="protein sequence ID" value="LPERR08G19420.1"/>
    <property type="gene ID" value="LPERR08G19420"/>
</dbReference>
<dbReference type="GO" id="GO:0004497">
    <property type="term" value="F:monooxygenase activity"/>
    <property type="evidence" value="ECO:0007669"/>
    <property type="project" value="UniProtKB-KW"/>
</dbReference>
<evidence type="ECO:0000256" key="8">
    <source>
        <dbReference type="ARBA" id="ARBA00023004"/>
    </source>
</evidence>
<reference evidence="13" key="2">
    <citation type="submission" date="2013-12" db="EMBL/GenBank/DDBJ databases">
        <authorList>
            <person name="Yu Y."/>
            <person name="Lee S."/>
            <person name="de Baynast K."/>
            <person name="Wissotski M."/>
            <person name="Liu L."/>
            <person name="Talag J."/>
            <person name="Goicoechea J."/>
            <person name="Angelova A."/>
            <person name="Jetty R."/>
            <person name="Kudrna D."/>
            <person name="Golser W."/>
            <person name="Rivera L."/>
            <person name="Zhang J."/>
            <person name="Wing R."/>
        </authorList>
    </citation>
    <scope>NUCLEOTIDE SEQUENCE</scope>
</reference>
<dbReference type="Pfam" id="PF00067">
    <property type="entry name" value="p450"/>
    <property type="match status" value="1"/>
</dbReference>
<keyword evidence="9 11" id="KW-0503">Monooxygenase</keyword>
<sequence>METTMLLLYAGIFAAAAMYLAAAAVFRRRGGGGAGLPPGPRGLPLVGSLLSLDPDLHTYFAGLAARYGPIFSIRLGSKLGVVVSSPALAREMLRGDNDLVFSSRDIPDAARAISYGGGQNIVWNPVGPTWRLLRRICVREMLSPAGLDNAGELRRREFMSTLRHIHAVAGAGGEGTVDVGAQMFLNTMNVVTSTLWGGNIGGESERAAVGKEFRDLVADITEMLGAPNVSDFFPALAKFDLQGIRKKSDVLMHRFDEIFARIIQQRTKGSDGETAADFLEYMLKLEKEGGDGKAAFTMTNVKALLMDLVVGGTETTSNTVEWAMAELLKDRRALRKVKEELDAVVGREAVVEEHHLPRLHYLHLVLKETLRLHPALPLMVPHCPTDDAVIAGHHIPAGSRVFVNVWAIQRDPSIWENPGEFIPERFENAGDGGGGRRLDFTGSEQDYMPFGSGRRICAGIAMAERMAGYSLALLLQAFDWELPAGERLDMAERFAIVMKKATPLVAVPTRRLSKPELYYSS</sequence>
<dbReference type="PRINTS" id="PR00385">
    <property type="entry name" value="P450"/>
</dbReference>
<evidence type="ECO:0008006" key="14">
    <source>
        <dbReference type="Google" id="ProtNLM"/>
    </source>
</evidence>
<dbReference type="InterPro" id="IPR002401">
    <property type="entry name" value="Cyt_P450_E_grp-I"/>
</dbReference>
<evidence type="ECO:0000313" key="12">
    <source>
        <dbReference type="EnsemblPlants" id="LPERR08G19420.1"/>
    </source>
</evidence>